<dbReference type="GO" id="GO:0005524">
    <property type="term" value="F:ATP binding"/>
    <property type="evidence" value="ECO:0007669"/>
    <property type="project" value="UniProtKB-KW"/>
</dbReference>
<sequence>MIVLKSVEKTFGAGKHRRKILDGIEAEFEPGRHYVILGARGAGKTTLLRIIAGIASATRGNVQRRGTISLPLGTAAGYALGKTARELAAFFANLYEVDPNDVVAFVTAFSDLNDSIDLPVASLPPSQRALLSYAIGYAIPCDFYLFDDSVTFGSASIRAAFLRAFESRRASSATILATRNIRDVGKLGEIGCLLHDGRLHTFGSVEKAVQVYQRLEIAALDPGRAYAQGLIGTSGPKSAHSYLKSHLKENGNDVGAHELLASLSVRLGASSDALTASHEALKQGSTSADMHLIQAKAAASNARFLEAMERANIVLEMVPDHREARVVVARCQEALGNFEDAAQIWLSLSDEASALRAFMRGGNWKAVLKLTRRSLETKPRDTRLLAMQARALLEVADWEGLVRGIEDLADIQREEALNIVYRLVRSENWSAVREVLPRLGRFDLSLFRGTRNVDLIIRLLGRGSAAEHAAGRHVEAQQLIDVIAAIDPGLAVPLPQAKATSTVPVGTVGPEQPALGTAEEIVRELYRLKVGRGSVELVEFNERNRAAWVAAKALVGDIDGAVPEDNSRASDPKD</sequence>
<keyword evidence="2" id="KW-0067">ATP-binding</keyword>
<comment type="caution">
    <text evidence="2">The sequence shown here is derived from an EMBL/GenBank/DDBJ whole genome shotgun (WGS) entry which is preliminary data.</text>
</comment>
<organism evidence="2 3">
    <name type="scientific">Reyranella aquatilis</name>
    <dbReference type="NCBI Taxonomy" id="2035356"/>
    <lineage>
        <taxon>Bacteria</taxon>
        <taxon>Pseudomonadati</taxon>
        <taxon>Pseudomonadota</taxon>
        <taxon>Alphaproteobacteria</taxon>
        <taxon>Hyphomicrobiales</taxon>
        <taxon>Reyranellaceae</taxon>
        <taxon>Reyranella</taxon>
    </lineage>
</organism>
<dbReference type="Proteomes" id="UP001198862">
    <property type="component" value="Unassembled WGS sequence"/>
</dbReference>
<dbReference type="Pfam" id="PF00005">
    <property type="entry name" value="ABC_tran"/>
    <property type="match status" value="1"/>
</dbReference>
<feature type="domain" description="ABC transporter" evidence="1">
    <location>
        <begin position="2"/>
        <end position="221"/>
    </location>
</feature>
<protein>
    <submittedName>
        <fullName evidence="2">ATP-binding cassette domain-containing protein</fullName>
    </submittedName>
</protein>
<dbReference type="PANTHER" id="PTHR46743:SF2">
    <property type="entry name" value="TEICHOIC ACIDS EXPORT ATP-BINDING PROTEIN TAGH"/>
    <property type="match status" value="1"/>
</dbReference>
<dbReference type="EMBL" id="JAJISD010000011">
    <property type="protein sequence ID" value="MCC8431683.1"/>
    <property type="molecule type" value="Genomic_DNA"/>
</dbReference>
<dbReference type="SUPFAM" id="SSF48452">
    <property type="entry name" value="TPR-like"/>
    <property type="match status" value="1"/>
</dbReference>
<dbReference type="Gene3D" id="1.25.40.10">
    <property type="entry name" value="Tetratricopeptide repeat domain"/>
    <property type="match status" value="1"/>
</dbReference>
<keyword evidence="3" id="KW-1185">Reference proteome</keyword>
<dbReference type="InterPro" id="IPR050683">
    <property type="entry name" value="Bact_Polysacc_Export_ATP-bd"/>
</dbReference>
<gene>
    <name evidence="2" type="ORF">LJ725_22130</name>
</gene>
<dbReference type="Gene3D" id="3.40.50.300">
    <property type="entry name" value="P-loop containing nucleotide triphosphate hydrolases"/>
    <property type="match status" value="1"/>
</dbReference>
<keyword evidence="2" id="KW-0547">Nucleotide-binding</keyword>
<accession>A0ABS8L048</accession>
<dbReference type="PROSITE" id="PS50893">
    <property type="entry name" value="ABC_TRANSPORTER_2"/>
    <property type="match status" value="1"/>
</dbReference>
<dbReference type="SUPFAM" id="SSF52540">
    <property type="entry name" value="P-loop containing nucleoside triphosphate hydrolases"/>
    <property type="match status" value="1"/>
</dbReference>
<proteinExistence type="predicted"/>
<dbReference type="InterPro" id="IPR027417">
    <property type="entry name" value="P-loop_NTPase"/>
</dbReference>
<evidence type="ECO:0000313" key="2">
    <source>
        <dbReference type="EMBL" id="MCC8431683.1"/>
    </source>
</evidence>
<dbReference type="RefSeq" id="WP_230553113.1">
    <property type="nucleotide sequence ID" value="NZ_JAJISD010000011.1"/>
</dbReference>
<dbReference type="InterPro" id="IPR011990">
    <property type="entry name" value="TPR-like_helical_dom_sf"/>
</dbReference>
<reference evidence="2 3" key="1">
    <citation type="submission" date="2021-11" db="EMBL/GenBank/DDBJ databases">
        <authorList>
            <person name="Lee D.-H."/>
            <person name="Kim S.-B."/>
        </authorList>
    </citation>
    <scope>NUCLEOTIDE SEQUENCE [LARGE SCALE GENOMIC DNA]</scope>
    <source>
        <strain evidence="2 3">KCTC 52223</strain>
    </source>
</reference>
<dbReference type="InterPro" id="IPR003439">
    <property type="entry name" value="ABC_transporter-like_ATP-bd"/>
</dbReference>
<evidence type="ECO:0000313" key="3">
    <source>
        <dbReference type="Proteomes" id="UP001198862"/>
    </source>
</evidence>
<dbReference type="PANTHER" id="PTHR46743">
    <property type="entry name" value="TEICHOIC ACIDS EXPORT ATP-BINDING PROTEIN TAGH"/>
    <property type="match status" value="1"/>
</dbReference>
<evidence type="ECO:0000259" key="1">
    <source>
        <dbReference type="PROSITE" id="PS50893"/>
    </source>
</evidence>
<name>A0ABS8L048_9HYPH</name>